<evidence type="ECO:0000313" key="2">
    <source>
        <dbReference type="EMBL" id="KAH9825375.1"/>
    </source>
</evidence>
<feature type="compositionally biased region" description="Low complexity" evidence="1">
    <location>
        <begin position="101"/>
        <end position="117"/>
    </location>
</feature>
<evidence type="ECO:0000313" key="3">
    <source>
        <dbReference type="Proteomes" id="UP001138500"/>
    </source>
</evidence>
<feature type="region of interest" description="Disordered" evidence="1">
    <location>
        <begin position="93"/>
        <end position="144"/>
    </location>
</feature>
<keyword evidence="3" id="KW-1185">Reference proteome</keyword>
<dbReference type="PANTHER" id="PTHR42053">
    <property type="match status" value="1"/>
</dbReference>
<feature type="non-terminal residue" evidence="2">
    <location>
        <position position="1"/>
    </location>
</feature>
<feature type="compositionally biased region" description="Basic and acidic residues" evidence="1">
    <location>
        <begin position="362"/>
        <end position="375"/>
    </location>
</feature>
<dbReference type="Proteomes" id="UP001138500">
    <property type="component" value="Unassembled WGS sequence"/>
</dbReference>
<comment type="caution">
    <text evidence="2">The sequence shown here is derived from an EMBL/GenBank/DDBJ whole genome shotgun (WGS) entry which is preliminary data.</text>
</comment>
<name>A0A9W7SN27_9PEZI</name>
<feature type="region of interest" description="Disordered" evidence="1">
    <location>
        <begin position="187"/>
        <end position="297"/>
    </location>
</feature>
<dbReference type="PANTHER" id="PTHR42053:SF1">
    <property type="match status" value="1"/>
</dbReference>
<evidence type="ECO:0000256" key="1">
    <source>
        <dbReference type="SAM" id="MobiDB-lite"/>
    </source>
</evidence>
<feature type="region of interest" description="Disordered" evidence="1">
    <location>
        <begin position="65"/>
        <end position="84"/>
    </location>
</feature>
<reference evidence="2 3" key="1">
    <citation type="journal article" date="2018" name="IMA Fungus">
        <title>IMA Genome-F 10: Nine draft genome sequences of Claviceps purpurea s.lat., including C. arundinis, C. humidiphila, and C. cf. spartinae, pseudomolecules for the pitch canker pathogen Fusarium circinatum, draft genome of Davidsoniella eucalypti, Grosmannia galeiformis, Quambalaria eucalypti, and Teratosphaeria destructans.</title>
        <authorList>
            <person name="Wingfield B.D."/>
            <person name="Liu M."/>
            <person name="Nguyen H.D."/>
            <person name="Lane F.A."/>
            <person name="Morgan S.W."/>
            <person name="De Vos L."/>
            <person name="Wilken P.M."/>
            <person name="Duong T.A."/>
            <person name="Aylward J."/>
            <person name="Coetzee M.P."/>
            <person name="Dadej K."/>
            <person name="De Beer Z.W."/>
            <person name="Findlay W."/>
            <person name="Havenga M."/>
            <person name="Kolarik M."/>
            <person name="Menzies J.G."/>
            <person name="Naidoo K."/>
            <person name="Pochopski O."/>
            <person name="Shoukouhi P."/>
            <person name="Santana Q.C."/>
            <person name="Seifert K.A."/>
            <person name="Soal N."/>
            <person name="Steenkamp E.T."/>
            <person name="Tatham C.T."/>
            <person name="van der Nest M.A."/>
            <person name="Wingfield M.J."/>
        </authorList>
    </citation>
    <scope>NUCLEOTIDE SEQUENCE [LARGE SCALE GENOMIC DNA]</scope>
    <source>
        <strain evidence="2">CMW44962</strain>
    </source>
</reference>
<dbReference type="OrthoDB" id="5405654at2759"/>
<feature type="region of interest" description="Disordered" evidence="1">
    <location>
        <begin position="362"/>
        <end position="395"/>
    </location>
</feature>
<dbReference type="EMBL" id="RIBY02002123">
    <property type="protein sequence ID" value="KAH9825375.1"/>
    <property type="molecule type" value="Genomic_DNA"/>
</dbReference>
<dbReference type="AlphaFoldDB" id="A0A9W7SN27"/>
<protein>
    <submittedName>
        <fullName evidence="2">Uncharacterized protein</fullName>
    </submittedName>
</protein>
<feature type="compositionally biased region" description="Low complexity" evidence="1">
    <location>
        <begin position="221"/>
        <end position="245"/>
    </location>
</feature>
<reference evidence="2 3" key="2">
    <citation type="journal article" date="2021" name="Curr. Genet.">
        <title>Genetic response to nitrogen starvation in the aggressive Eucalyptus foliar pathogen Teratosphaeria destructans.</title>
        <authorList>
            <person name="Havenga M."/>
            <person name="Wingfield B.D."/>
            <person name="Wingfield M.J."/>
            <person name="Dreyer L.L."/>
            <person name="Roets F."/>
            <person name="Aylward J."/>
        </authorList>
    </citation>
    <scope>NUCLEOTIDE SEQUENCE [LARGE SCALE GENOMIC DNA]</scope>
    <source>
        <strain evidence="2">CMW44962</strain>
    </source>
</reference>
<feature type="compositionally biased region" description="Basic and acidic residues" evidence="1">
    <location>
        <begin position="193"/>
        <end position="203"/>
    </location>
</feature>
<gene>
    <name evidence="2" type="ORF">Tdes44962_MAKER04215</name>
</gene>
<sequence length="420" mass="45286">QQEEEQEGRQCAAKDQLRATALFITTFVHFYRPPARRFTSIGLCSPKACRSWPVVSSLPIHSFDTSVTPSSRQRRRRRATMAASTTAIATMAAAGLDKRSSSTSTTSSSLQTPGSSTFPSELRTPMTASPGFVKQRESELKTPITPPSAYLDFLKQMSPAMLSPAPTTSASARFSFNEVPTSTSARFSFNADRTSDKASETLSEKPSVSPPTSQPALSRNTSYDSQSSFTSTSTDRSTASSSGTSKAGMARVRPESPRVTIPPSPFAKPALRSARTPKLRIPQSPFSAGPGSAQSLTSPYISTPLSAAPWSASYERNVDTELNGQPGKVSVRQVVTRTVTYCRTPLEAAPNGNLWKRRKIEHDDGKQDPVVEEIKTPPQEKALPAPSNIKEEQQDTVVPIQAPEVKPCPGATMQAELEAS</sequence>
<organism evidence="2 3">
    <name type="scientific">Teratosphaeria destructans</name>
    <dbReference type="NCBI Taxonomy" id="418781"/>
    <lineage>
        <taxon>Eukaryota</taxon>
        <taxon>Fungi</taxon>
        <taxon>Dikarya</taxon>
        <taxon>Ascomycota</taxon>
        <taxon>Pezizomycotina</taxon>
        <taxon>Dothideomycetes</taxon>
        <taxon>Dothideomycetidae</taxon>
        <taxon>Mycosphaerellales</taxon>
        <taxon>Teratosphaeriaceae</taxon>
        <taxon>Teratosphaeria</taxon>
    </lineage>
</organism>
<proteinExistence type="predicted"/>
<accession>A0A9W7SN27</accession>
<feature type="region of interest" description="Disordered" evidence="1">
    <location>
        <begin position="401"/>
        <end position="420"/>
    </location>
</feature>